<dbReference type="SUPFAM" id="SSF48264">
    <property type="entry name" value="Cytochrome P450"/>
    <property type="match status" value="1"/>
</dbReference>
<reference evidence="2 3" key="1">
    <citation type="submission" date="2016-11" db="EMBL/GenBank/DDBJ databases">
        <authorList>
            <person name="Jaros S."/>
            <person name="Januszkiewicz K."/>
            <person name="Wedrychowicz H."/>
        </authorList>
    </citation>
    <scope>NUCLEOTIDE SEQUENCE [LARGE SCALE GENOMIC DNA]</scope>
    <source>
        <strain evidence="2 3">CGMCC 1.10190</strain>
    </source>
</reference>
<dbReference type="PANTHER" id="PTHR46696:SF6">
    <property type="entry name" value="P450, PUTATIVE (EUROFUNG)-RELATED"/>
    <property type="match status" value="1"/>
</dbReference>
<organism evidence="2 3">
    <name type="scientific">Pollutimonas bauzanensis</name>
    <dbReference type="NCBI Taxonomy" id="658167"/>
    <lineage>
        <taxon>Bacteria</taxon>
        <taxon>Pseudomonadati</taxon>
        <taxon>Pseudomonadota</taxon>
        <taxon>Betaproteobacteria</taxon>
        <taxon>Burkholderiales</taxon>
        <taxon>Alcaligenaceae</taxon>
        <taxon>Pollutimonas</taxon>
    </lineage>
</organism>
<evidence type="ECO:0000256" key="1">
    <source>
        <dbReference type="ARBA" id="ARBA00010617"/>
    </source>
</evidence>
<name>A0A1M5W920_9BURK</name>
<accession>A0A1M5W920</accession>
<dbReference type="GO" id="GO:0016705">
    <property type="term" value="F:oxidoreductase activity, acting on paired donors, with incorporation or reduction of molecular oxygen"/>
    <property type="evidence" value="ECO:0007669"/>
    <property type="project" value="InterPro"/>
</dbReference>
<comment type="similarity">
    <text evidence="1">Belongs to the cytochrome P450 family.</text>
</comment>
<dbReference type="InterPro" id="IPR002397">
    <property type="entry name" value="Cyt_P450_B"/>
</dbReference>
<dbReference type="RefSeq" id="WP_245801240.1">
    <property type="nucleotide sequence ID" value="NZ_FQXE01000005.1"/>
</dbReference>
<dbReference type="InterPro" id="IPR036396">
    <property type="entry name" value="Cyt_P450_sf"/>
</dbReference>
<gene>
    <name evidence="2" type="ORF">SAMN04488135_105131</name>
</gene>
<dbReference type="Gene3D" id="1.10.630.10">
    <property type="entry name" value="Cytochrome P450"/>
    <property type="match status" value="1"/>
</dbReference>
<dbReference type="EMBL" id="FQXE01000005">
    <property type="protein sequence ID" value="SHH83684.1"/>
    <property type="molecule type" value="Genomic_DNA"/>
</dbReference>
<dbReference type="GO" id="GO:0020037">
    <property type="term" value="F:heme binding"/>
    <property type="evidence" value="ECO:0007669"/>
    <property type="project" value="InterPro"/>
</dbReference>
<dbReference type="PRINTS" id="PR00359">
    <property type="entry name" value="BP450"/>
</dbReference>
<keyword evidence="3" id="KW-1185">Reference proteome</keyword>
<dbReference type="Pfam" id="PF00067">
    <property type="entry name" value="p450"/>
    <property type="match status" value="1"/>
</dbReference>
<dbReference type="STRING" id="658167.SAMN04488135_105131"/>
<dbReference type="InterPro" id="IPR001128">
    <property type="entry name" value="Cyt_P450"/>
</dbReference>
<dbReference type="GO" id="GO:0004497">
    <property type="term" value="F:monooxygenase activity"/>
    <property type="evidence" value="ECO:0007669"/>
    <property type="project" value="InterPro"/>
</dbReference>
<evidence type="ECO:0008006" key="4">
    <source>
        <dbReference type="Google" id="ProtNLM"/>
    </source>
</evidence>
<proteinExistence type="inferred from homology"/>
<dbReference type="GO" id="GO:0005506">
    <property type="term" value="F:iron ion binding"/>
    <property type="evidence" value="ECO:0007669"/>
    <property type="project" value="InterPro"/>
</dbReference>
<dbReference type="CDD" id="cd11079">
    <property type="entry name" value="Cyp_unk"/>
    <property type="match status" value="1"/>
</dbReference>
<dbReference type="AlphaFoldDB" id="A0A1M5W920"/>
<dbReference type="Proteomes" id="UP000184226">
    <property type="component" value="Unassembled WGS sequence"/>
</dbReference>
<protein>
    <recommendedName>
        <fullName evidence="4">Cytochrome P450</fullName>
    </recommendedName>
</protein>
<dbReference type="PANTHER" id="PTHR46696">
    <property type="entry name" value="P450, PUTATIVE (EUROFUNG)-RELATED"/>
    <property type="match status" value="1"/>
</dbReference>
<sequence length="388" mass="42711">MKNVIPEKPESDWDPRAGAALEDQIAVYDQMRRKCPVAHSEYLGWSLFRHADVMQVLQDPATFSSAVSSHLSVPNGMDPPLHAEYRRIIDAYFTPERMQAFAPLCRRIAVDLVDALPRGGEVELMADFAQAFALEMQSAYLGWPKALHEPLRLWIKKNHRATLERDREAMAAIAFEFDGYIREMLAMRRGAGAQAPADITTGLLAEKAAGRALGDDEIVSILRNWTVGELSTMASCVGIVAHSLAADPQLQRRLREQPALLPAAIDEILRRRAPLIANRRVSTRPVTIGGRELAAGERISIIWASANRDETIFGDPDEVRLDRDPAQNLLYGAGIHACPGAPLARLELRTIIEELLGKSANIALLPGKPPVNAVYPAGGYSVLPLRID</sequence>
<evidence type="ECO:0000313" key="2">
    <source>
        <dbReference type="EMBL" id="SHH83684.1"/>
    </source>
</evidence>
<evidence type="ECO:0000313" key="3">
    <source>
        <dbReference type="Proteomes" id="UP000184226"/>
    </source>
</evidence>